<reference evidence="6" key="3">
    <citation type="submission" date="2015-06" db="UniProtKB">
        <authorList>
            <consortium name="EnsemblMetazoa"/>
        </authorList>
    </citation>
    <scope>IDENTIFICATION</scope>
</reference>
<keyword evidence="2" id="KW-0677">Repeat</keyword>
<dbReference type="InterPro" id="IPR019775">
    <property type="entry name" value="WD40_repeat_CS"/>
</dbReference>
<dbReference type="FunFam" id="2.130.10.10:FF:001203">
    <property type="entry name" value="F-box/WD repeat-containing protein 1A"/>
    <property type="match status" value="2"/>
</dbReference>
<dbReference type="PROSITE" id="PS50082">
    <property type="entry name" value="WD_REPEATS_2"/>
    <property type="match status" value="6"/>
</dbReference>
<name>T1FX39_HELRO</name>
<dbReference type="SMART" id="SM00256">
    <property type="entry name" value="FBOX"/>
    <property type="match status" value="1"/>
</dbReference>
<proteinExistence type="predicted"/>
<dbReference type="FunFam" id="2.130.10.10:FF:000715">
    <property type="entry name" value="F-box protein MET30"/>
    <property type="match status" value="1"/>
</dbReference>
<dbReference type="EMBL" id="KB095811">
    <property type="protein sequence ID" value="ESO12466.1"/>
    <property type="molecule type" value="Genomic_DNA"/>
</dbReference>
<feature type="repeat" description="WD" evidence="3">
    <location>
        <begin position="370"/>
        <end position="396"/>
    </location>
</feature>
<evidence type="ECO:0000313" key="7">
    <source>
        <dbReference type="Proteomes" id="UP000015101"/>
    </source>
</evidence>
<feature type="repeat" description="WD" evidence="3">
    <location>
        <begin position="231"/>
        <end position="270"/>
    </location>
</feature>
<reference evidence="5 7" key="2">
    <citation type="journal article" date="2013" name="Nature">
        <title>Insights into bilaterian evolution from three spiralian genomes.</title>
        <authorList>
            <person name="Simakov O."/>
            <person name="Marletaz F."/>
            <person name="Cho S.J."/>
            <person name="Edsinger-Gonzales E."/>
            <person name="Havlak P."/>
            <person name="Hellsten U."/>
            <person name="Kuo D.H."/>
            <person name="Larsson T."/>
            <person name="Lv J."/>
            <person name="Arendt D."/>
            <person name="Savage R."/>
            <person name="Osoegawa K."/>
            <person name="de Jong P."/>
            <person name="Grimwood J."/>
            <person name="Chapman J.A."/>
            <person name="Shapiro H."/>
            <person name="Aerts A."/>
            <person name="Otillar R.P."/>
            <person name="Terry A.Y."/>
            <person name="Boore J.L."/>
            <person name="Grigoriev I.V."/>
            <person name="Lindberg D.R."/>
            <person name="Seaver E.C."/>
            <person name="Weisblat D.A."/>
            <person name="Putnam N.H."/>
            <person name="Rokhsar D.S."/>
        </authorList>
    </citation>
    <scope>NUCLEOTIDE SEQUENCE</scope>
</reference>
<dbReference type="PROSITE" id="PS50181">
    <property type="entry name" value="FBOX"/>
    <property type="match status" value="1"/>
</dbReference>
<dbReference type="Pfam" id="PF12937">
    <property type="entry name" value="F-box-like"/>
    <property type="match status" value="1"/>
</dbReference>
<dbReference type="KEGG" id="hro:HELRODRAFT_62703"/>
<dbReference type="SUPFAM" id="SSF50978">
    <property type="entry name" value="WD40 repeat-like"/>
    <property type="match status" value="1"/>
</dbReference>
<keyword evidence="1 3" id="KW-0853">WD repeat</keyword>
<feature type="repeat" description="WD" evidence="3">
    <location>
        <begin position="271"/>
        <end position="310"/>
    </location>
</feature>
<dbReference type="PROSITE" id="PS50294">
    <property type="entry name" value="WD_REPEATS_REGION"/>
    <property type="match status" value="5"/>
</dbReference>
<keyword evidence="7" id="KW-1185">Reference proteome</keyword>
<dbReference type="PANTHER" id="PTHR19849:SF1">
    <property type="entry name" value="F-BOX_WD REPEAT-CONTAINING PROTEIN 7"/>
    <property type="match status" value="1"/>
</dbReference>
<dbReference type="InParanoid" id="T1FX39"/>
<dbReference type="RefSeq" id="XP_009009186.1">
    <property type="nucleotide sequence ID" value="XM_009010938.1"/>
</dbReference>
<reference evidence="7" key="1">
    <citation type="submission" date="2012-12" db="EMBL/GenBank/DDBJ databases">
        <authorList>
            <person name="Hellsten U."/>
            <person name="Grimwood J."/>
            <person name="Chapman J.A."/>
            <person name="Shapiro H."/>
            <person name="Aerts A."/>
            <person name="Otillar R.P."/>
            <person name="Terry A.Y."/>
            <person name="Boore J.L."/>
            <person name="Simakov O."/>
            <person name="Marletaz F."/>
            <person name="Cho S.-J."/>
            <person name="Edsinger-Gonzales E."/>
            <person name="Havlak P."/>
            <person name="Kuo D.-H."/>
            <person name="Larsson T."/>
            <person name="Lv J."/>
            <person name="Arendt D."/>
            <person name="Savage R."/>
            <person name="Osoegawa K."/>
            <person name="de Jong P."/>
            <person name="Lindberg D.R."/>
            <person name="Seaver E.C."/>
            <person name="Weisblat D.A."/>
            <person name="Putnam N.H."/>
            <person name="Grigoriev I.V."/>
            <person name="Rokhsar D.S."/>
        </authorList>
    </citation>
    <scope>NUCLEOTIDE SEQUENCE</scope>
</reference>
<dbReference type="InterPro" id="IPR001680">
    <property type="entry name" value="WD40_rpt"/>
</dbReference>
<dbReference type="EnsemblMetazoa" id="HelroT62703">
    <property type="protein sequence ID" value="HelroP62703"/>
    <property type="gene ID" value="HelroG62703"/>
</dbReference>
<dbReference type="InterPro" id="IPR036322">
    <property type="entry name" value="WD40_repeat_dom_sf"/>
</dbReference>
<gene>
    <name evidence="6" type="primary">20213387</name>
    <name evidence="5" type="ORF">HELRODRAFT_62703</name>
</gene>
<dbReference type="HOGENOM" id="CLU_000288_103_6_1"/>
<dbReference type="Pfam" id="PF00400">
    <property type="entry name" value="WD40"/>
    <property type="match status" value="7"/>
</dbReference>
<dbReference type="EMBL" id="AMQM01000171">
    <property type="status" value="NOT_ANNOTATED_CDS"/>
    <property type="molecule type" value="Genomic_DNA"/>
</dbReference>
<dbReference type="Gene3D" id="1.20.1280.50">
    <property type="match status" value="1"/>
</dbReference>
<dbReference type="CDD" id="cd22147">
    <property type="entry name" value="F-box_SpPof1-like"/>
    <property type="match status" value="1"/>
</dbReference>
<dbReference type="Proteomes" id="UP000015101">
    <property type="component" value="Unassembled WGS sequence"/>
</dbReference>
<dbReference type="InterPro" id="IPR001810">
    <property type="entry name" value="F-box_dom"/>
</dbReference>
<feature type="repeat" description="WD" evidence="3">
    <location>
        <begin position="311"/>
        <end position="350"/>
    </location>
</feature>
<accession>T1FX39</accession>
<dbReference type="FunFam" id="1.20.1280.50:FF:000120">
    <property type="entry name" value="F-box/WD repeat-containing protein 1A"/>
    <property type="match status" value="1"/>
</dbReference>
<dbReference type="eggNOG" id="KOG0274">
    <property type="taxonomic scope" value="Eukaryota"/>
</dbReference>
<dbReference type="CTD" id="20213387"/>
<dbReference type="InterPro" id="IPR015943">
    <property type="entry name" value="WD40/YVTN_repeat-like_dom_sf"/>
</dbReference>
<dbReference type="CDD" id="cd00200">
    <property type="entry name" value="WD40"/>
    <property type="match status" value="1"/>
</dbReference>
<dbReference type="STRING" id="6412.T1FX39"/>
<evidence type="ECO:0000313" key="5">
    <source>
        <dbReference type="EMBL" id="ESO12466.1"/>
    </source>
</evidence>
<feature type="repeat" description="WD" evidence="3">
    <location>
        <begin position="397"/>
        <end position="431"/>
    </location>
</feature>
<dbReference type="SUPFAM" id="SSF81383">
    <property type="entry name" value="F-box domain"/>
    <property type="match status" value="1"/>
</dbReference>
<dbReference type="GeneID" id="20213387"/>
<evidence type="ECO:0000256" key="1">
    <source>
        <dbReference type="ARBA" id="ARBA00022574"/>
    </source>
</evidence>
<dbReference type="InterPro" id="IPR020472">
    <property type="entry name" value="WD40_PAC1"/>
</dbReference>
<dbReference type="InterPro" id="IPR036047">
    <property type="entry name" value="F-box-like_dom_sf"/>
</dbReference>
<evidence type="ECO:0000256" key="2">
    <source>
        <dbReference type="ARBA" id="ARBA00022737"/>
    </source>
</evidence>
<dbReference type="Gene3D" id="2.130.10.10">
    <property type="entry name" value="YVTN repeat-like/Quinoprotein amine dehydrogenase"/>
    <property type="match status" value="3"/>
</dbReference>
<dbReference type="OrthoDB" id="19711at2759"/>
<sequence>WFKEFNDEQKNLVLKNFINECEQSQFHLLSMVMSHRMHQGCPANCQDPLTVLPEIVSSKILSYLDAGSLCKSSLVNKKWHQLTNGQHLWRKLCRDSRWNFQWDDVNFSKECKSSAFDWKKLYIEKYRLQLNWLKGRCNVRTFEGHSQGVSCLQFDDTRIVSGSSDNTIKVWNIRTNSSWAVQTLVGHSGKVRCLHLDHSRLVSGSADLTIKVVWDLSLKKNWASIACKVTMIGHTDTVRCLKADDTKVISGSYDKTIKIWNIKNGACENTLRGHEGAVLCIYFDQDRIISGSSDSTIKVWSTSTMTCIQSLTGHLDAVSCLQFVNNKIVSGSLDCTLRYWDLRSASCVKVIDWMASEGHTRVIRLCLQVDKSRVVSASDDKTIKVWSLETGKRLVTLKNHTDGVTCLQFNEDMIVSGSYDKTVKLLDFSCC</sequence>
<evidence type="ECO:0000256" key="3">
    <source>
        <dbReference type="PROSITE-ProRule" id="PRU00221"/>
    </source>
</evidence>
<dbReference type="PROSITE" id="PS00678">
    <property type="entry name" value="WD_REPEATS_1"/>
    <property type="match status" value="2"/>
</dbReference>
<feature type="repeat" description="WD" evidence="3">
    <location>
        <begin position="142"/>
        <end position="181"/>
    </location>
</feature>
<feature type="domain" description="F-box" evidence="4">
    <location>
        <begin position="46"/>
        <end position="92"/>
    </location>
</feature>
<protein>
    <recommendedName>
        <fullName evidence="4">F-box domain-containing protein</fullName>
    </recommendedName>
</protein>
<evidence type="ECO:0000259" key="4">
    <source>
        <dbReference type="PROSITE" id="PS50181"/>
    </source>
</evidence>
<dbReference type="AlphaFoldDB" id="T1FX39"/>
<evidence type="ECO:0000313" key="6">
    <source>
        <dbReference type="EnsemblMetazoa" id="HelroP62703"/>
    </source>
</evidence>
<dbReference type="PANTHER" id="PTHR19849">
    <property type="entry name" value="PHOSPHOLIPASE A-2-ACTIVATING PROTEIN"/>
    <property type="match status" value="1"/>
</dbReference>
<organism evidence="6 7">
    <name type="scientific">Helobdella robusta</name>
    <name type="common">Californian leech</name>
    <dbReference type="NCBI Taxonomy" id="6412"/>
    <lineage>
        <taxon>Eukaryota</taxon>
        <taxon>Metazoa</taxon>
        <taxon>Spiralia</taxon>
        <taxon>Lophotrochozoa</taxon>
        <taxon>Annelida</taxon>
        <taxon>Clitellata</taxon>
        <taxon>Hirudinea</taxon>
        <taxon>Rhynchobdellida</taxon>
        <taxon>Glossiphoniidae</taxon>
        <taxon>Helobdella</taxon>
    </lineage>
</organism>
<dbReference type="PRINTS" id="PR00320">
    <property type="entry name" value="GPROTEINBRPT"/>
</dbReference>
<dbReference type="SMART" id="SM00320">
    <property type="entry name" value="WD40"/>
    <property type="match status" value="7"/>
</dbReference>
<dbReference type="OMA" id="CHVRTFE"/>